<dbReference type="InterPro" id="IPR009045">
    <property type="entry name" value="Zn_M74/Hedgehog-like"/>
</dbReference>
<dbReference type="SUPFAM" id="SSF55166">
    <property type="entry name" value="Hedgehog/DD-peptidase"/>
    <property type="match status" value="1"/>
</dbReference>
<keyword evidence="2" id="KW-1185">Reference proteome</keyword>
<dbReference type="Proteomes" id="UP000236959">
    <property type="component" value="Unassembled WGS sequence"/>
</dbReference>
<gene>
    <name evidence="1" type="ORF">CLV41_101712</name>
</gene>
<name>A0A2S3V2U1_9HYPH</name>
<sequence length="212" mass="24152">MRQPGSMNSLENLGRVRLSENFFMRDFLYSEISNFYGIPNIPHHPDVAIEAGTKLCEELLEPLRAAFGHVAIRSAYRSPEVNGFGNENDLNCARNEANHAHHIWDYRDGEGRLGATACIAVPWVWDRHSEEGDWRRLAWWIHDHLPYNSLWFFPKLWAVNVNWREAPERRIDSYAAPVGLLTKPGFDNHAGDHGAWYEGFPALKGRGEGGGS</sequence>
<comment type="caution">
    <text evidence="1">The sequence shown here is derived from an EMBL/GenBank/DDBJ whole genome shotgun (WGS) entry which is preliminary data.</text>
</comment>
<accession>A0A2S3V2U1</accession>
<protein>
    <recommendedName>
        <fullName evidence="3">Peptidase M15</fullName>
    </recommendedName>
</protein>
<evidence type="ECO:0000313" key="2">
    <source>
        <dbReference type="Proteomes" id="UP000236959"/>
    </source>
</evidence>
<dbReference type="AlphaFoldDB" id="A0A2S3V2U1"/>
<dbReference type="RefSeq" id="WP_103220857.1">
    <property type="nucleotide sequence ID" value="NZ_PPCN01000001.1"/>
</dbReference>
<dbReference type="OrthoDB" id="7171572at2"/>
<evidence type="ECO:0000313" key="1">
    <source>
        <dbReference type="EMBL" id="POF34258.1"/>
    </source>
</evidence>
<reference evidence="1 2" key="1">
    <citation type="submission" date="2018-01" db="EMBL/GenBank/DDBJ databases">
        <title>Genomic Encyclopedia of Archaeal and Bacterial Type Strains, Phase II (KMG-II): from individual species to whole genera.</title>
        <authorList>
            <person name="Goeker M."/>
        </authorList>
    </citation>
    <scope>NUCLEOTIDE SEQUENCE [LARGE SCALE GENOMIC DNA]</scope>
    <source>
        <strain evidence="1 2">DSM 17023</strain>
    </source>
</reference>
<evidence type="ECO:0008006" key="3">
    <source>
        <dbReference type="Google" id="ProtNLM"/>
    </source>
</evidence>
<organism evidence="1 2">
    <name type="scientific">Roseibium marinum</name>
    <dbReference type="NCBI Taxonomy" id="281252"/>
    <lineage>
        <taxon>Bacteria</taxon>
        <taxon>Pseudomonadati</taxon>
        <taxon>Pseudomonadota</taxon>
        <taxon>Alphaproteobacteria</taxon>
        <taxon>Hyphomicrobiales</taxon>
        <taxon>Stappiaceae</taxon>
        <taxon>Roseibium</taxon>
    </lineage>
</organism>
<proteinExistence type="predicted"/>
<dbReference type="EMBL" id="PPCN01000001">
    <property type="protein sequence ID" value="POF34258.1"/>
    <property type="molecule type" value="Genomic_DNA"/>
</dbReference>